<evidence type="ECO:0000313" key="16">
    <source>
        <dbReference type="EMBL" id="PLW82356.1"/>
    </source>
</evidence>
<evidence type="ECO:0000256" key="2">
    <source>
        <dbReference type="ARBA" id="ARBA00022448"/>
    </source>
</evidence>
<proteinExistence type="inferred from homology"/>
<comment type="similarity">
    <text evidence="11 12">Belongs to the TonB-dependent receptor family.</text>
</comment>
<evidence type="ECO:0000256" key="4">
    <source>
        <dbReference type="ARBA" id="ARBA00022496"/>
    </source>
</evidence>
<evidence type="ECO:0000256" key="8">
    <source>
        <dbReference type="ARBA" id="ARBA00023077"/>
    </source>
</evidence>
<keyword evidence="7" id="KW-0406">Ion transport</keyword>
<evidence type="ECO:0000256" key="10">
    <source>
        <dbReference type="ARBA" id="ARBA00023237"/>
    </source>
</evidence>
<dbReference type="InterPro" id="IPR036942">
    <property type="entry name" value="Beta-barrel_TonB_sf"/>
</dbReference>
<reference evidence="17" key="1">
    <citation type="submission" date="2017-11" db="EMBL/GenBank/DDBJ databases">
        <title>The draft genome sequence of Chromatocurvus sp. F02.</title>
        <authorList>
            <person name="Du Z.-J."/>
            <person name="Chang Y.-Q."/>
        </authorList>
    </citation>
    <scope>NUCLEOTIDE SEQUENCE [LARGE SCALE GENOMIC DNA]</scope>
    <source>
        <strain evidence="17">F02</strain>
    </source>
</reference>
<evidence type="ECO:0000256" key="6">
    <source>
        <dbReference type="ARBA" id="ARBA00023004"/>
    </source>
</evidence>
<keyword evidence="8 12" id="KW-0798">TonB box</keyword>
<feature type="signal peptide" evidence="13">
    <location>
        <begin position="1"/>
        <end position="24"/>
    </location>
</feature>
<keyword evidence="16" id="KW-0675">Receptor</keyword>
<name>A0A2N5Y1T5_9GAMM</name>
<keyword evidence="2 11" id="KW-0813">Transport</keyword>
<evidence type="ECO:0000256" key="5">
    <source>
        <dbReference type="ARBA" id="ARBA00022692"/>
    </source>
</evidence>
<comment type="caution">
    <text evidence="16">The sequence shown here is derived from an EMBL/GenBank/DDBJ whole genome shotgun (WGS) entry which is preliminary data.</text>
</comment>
<dbReference type="Proteomes" id="UP000234845">
    <property type="component" value="Unassembled WGS sequence"/>
</dbReference>
<evidence type="ECO:0000256" key="11">
    <source>
        <dbReference type="PROSITE-ProRule" id="PRU01360"/>
    </source>
</evidence>
<keyword evidence="3 11" id="KW-1134">Transmembrane beta strand</keyword>
<evidence type="ECO:0000256" key="13">
    <source>
        <dbReference type="SAM" id="SignalP"/>
    </source>
</evidence>
<accession>A0A2N5Y1T5</accession>
<feature type="chain" id="PRO_5014995661" evidence="13">
    <location>
        <begin position="25"/>
        <end position="747"/>
    </location>
</feature>
<evidence type="ECO:0000256" key="12">
    <source>
        <dbReference type="RuleBase" id="RU003357"/>
    </source>
</evidence>
<evidence type="ECO:0000259" key="14">
    <source>
        <dbReference type="Pfam" id="PF00593"/>
    </source>
</evidence>
<keyword evidence="4" id="KW-0410">Iron transport</keyword>
<dbReference type="GO" id="GO:0006826">
    <property type="term" value="P:iron ion transport"/>
    <property type="evidence" value="ECO:0007669"/>
    <property type="project" value="UniProtKB-KW"/>
</dbReference>
<dbReference type="InterPro" id="IPR039426">
    <property type="entry name" value="TonB-dep_rcpt-like"/>
</dbReference>
<dbReference type="PANTHER" id="PTHR32552:SF81">
    <property type="entry name" value="TONB-DEPENDENT OUTER MEMBRANE RECEPTOR"/>
    <property type="match status" value="1"/>
</dbReference>
<evidence type="ECO:0000256" key="7">
    <source>
        <dbReference type="ARBA" id="ARBA00023065"/>
    </source>
</evidence>
<organism evidence="16 17">
    <name type="scientific">Kineobactrum sediminis</name>
    <dbReference type="NCBI Taxonomy" id="1905677"/>
    <lineage>
        <taxon>Bacteria</taxon>
        <taxon>Pseudomonadati</taxon>
        <taxon>Pseudomonadota</taxon>
        <taxon>Gammaproteobacteria</taxon>
        <taxon>Cellvibrionales</taxon>
        <taxon>Halieaceae</taxon>
        <taxon>Kineobactrum</taxon>
    </lineage>
</organism>
<dbReference type="OrthoDB" id="7051185at2"/>
<dbReference type="InterPro" id="IPR012910">
    <property type="entry name" value="Plug_dom"/>
</dbReference>
<dbReference type="Pfam" id="PF00593">
    <property type="entry name" value="TonB_dep_Rec_b-barrel"/>
    <property type="match status" value="1"/>
</dbReference>
<keyword evidence="6" id="KW-0408">Iron</keyword>
<comment type="subcellular location">
    <subcellularLocation>
        <location evidence="1 11">Cell outer membrane</location>
        <topology evidence="1 11">Multi-pass membrane protein</topology>
    </subcellularLocation>
</comment>
<dbReference type="InterPro" id="IPR000531">
    <property type="entry name" value="Beta-barrel_TonB"/>
</dbReference>
<keyword evidence="5 11" id="KW-0812">Transmembrane</keyword>
<protein>
    <submittedName>
        <fullName evidence="16">TonB-dependent receptor</fullName>
    </submittedName>
</protein>
<dbReference type="Pfam" id="PF07715">
    <property type="entry name" value="Plug"/>
    <property type="match status" value="1"/>
</dbReference>
<evidence type="ECO:0000259" key="15">
    <source>
        <dbReference type="Pfam" id="PF07715"/>
    </source>
</evidence>
<keyword evidence="17" id="KW-1185">Reference proteome</keyword>
<keyword evidence="9 11" id="KW-0472">Membrane</keyword>
<dbReference type="EMBL" id="PKLZ01000008">
    <property type="protein sequence ID" value="PLW82356.1"/>
    <property type="molecule type" value="Genomic_DNA"/>
</dbReference>
<dbReference type="PANTHER" id="PTHR32552">
    <property type="entry name" value="FERRICHROME IRON RECEPTOR-RELATED"/>
    <property type="match status" value="1"/>
</dbReference>
<dbReference type="SUPFAM" id="SSF56935">
    <property type="entry name" value="Porins"/>
    <property type="match status" value="1"/>
</dbReference>
<dbReference type="RefSeq" id="WP_101521608.1">
    <property type="nucleotide sequence ID" value="NZ_PKLZ01000008.1"/>
</dbReference>
<dbReference type="PROSITE" id="PS52016">
    <property type="entry name" value="TONB_DEPENDENT_REC_3"/>
    <property type="match status" value="1"/>
</dbReference>
<dbReference type="CDD" id="cd01347">
    <property type="entry name" value="ligand_gated_channel"/>
    <property type="match status" value="1"/>
</dbReference>
<dbReference type="Gene3D" id="2.40.170.20">
    <property type="entry name" value="TonB-dependent receptor, beta-barrel domain"/>
    <property type="match status" value="1"/>
</dbReference>
<evidence type="ECO:0000256" key="9">
    <source>
        <dbReference type="ARBA" id="ARBA00023136"/>
    </source>
</evidence>
<keyword evidence="13" id="KW-0732">Signal</keyword>
<keyword evidence="10 11" id="KW-0998">Cell outer membrane</keyword>
<evidence type="ECO:0000313" key="17">
    <source>
        <dbReference type="Proteomes" id="UP000234845"/>
    </source>
</evidence>
<dbReference type="GO" id="GO:0009279">
    <property type="term" value="C:cell outer membrane"/>
    <property type="evidence" value="ECO:0007669"/>
    <property type="project" value="UniProtKB-SubCell"/>
</dbReference>
<gene>
    <name evidence="16" type="ORF">CWI75_11365</name>
</gene>
<feature type="domain" description="TonB-dependent receptor plug" evidence="15">
    <location>
        <begin position="41"/>
        <end position="150"/>
    </location>
</feature>
<evidence type="ECO:0000256" key="1">
    <source>
        <dbReference type="ARBA" id="ARBA00004571"/>
    </source>
</evidence>
<dbReference type="AlphaFoldDB" id="A0A2N5Y1T5"/>
<evidence type="ECO:0000256" key="3">
    <source>
        <dbReference type="ARBA" id="ARBA00022452"/>
    </source>
</evidence>
<feature type="domain" description="TonB-dependent receptor-like beta-barrel" evidence="14">
    <location>
        <begin position="203"/>
        <end position="713"/>
    </location>
</feature>
<sequence length="747" mass="81838">MHLRTRMSLAIAACIAAGSGPLLAQGLEEVVVTAQKREQSLQDAPISIAAFDASDLEQKGVANLDDLGTSVPNVKITRSPSNTSAATIAIRGSVTINPAVTWEPTVGIYLDGVFIGKNVGAIFDVAELERVEMLRGPQGTLYGKNTVGGAVNLITTKPSGELGGKVRVGAGNYDLRTVYATIDTPSLDLGGAGQVMAKFTASYRNRDGLYDNVADPFGNPLANEPLVNELNDIDNRTGRYDILWDASDRLQLRYTWDYSDLDLKPAKNQLTYLDPADPFGINPLLAPYVTADNENRDTVSLDKAAFERSKSISRSLFAEYNIGEIGVLGDVTFKYIGNDRTLSWDDSIDIDGSPVDLFASSRFIDYDQASHEIQMVGTTERTNYVLGLYYFEEQADVFNPISFFRGFGSPTQNNEYGFDNDSVAAFGQVEWRPGAAMFQDRLSLALGVRWTEETKDTYISHPDDIDPVTGTPIPFAGTAEKSFSNTSPTFVAAWEVSDDVNVYGKIAQGWKAGGFNGEAPFAQAFFTPYDAEEITSYELGVKSRWLDNRLQLNGAVFQNESEDMQMSIFIAGNSAASVVQNAGEATIRGFELEMIALPMPDLELSASYGYLDAEYGEFIEGGVDVKDQKDFPYTPNHSAALAAEYTVYSGAWGELTGRLDYEYVDRYVPYVEPTQNATSSVDPYQLLNGRLTLANIPVADGQSLKVALWGENLLDKEYRINTIPFGLWTASFYGDPRTYGIEASYEF</sequence>